<dbReference type="InterPro" id="IPR044680">
    <property type="entry name" value="EX1/2"/>
</dbReference>
<dbReference type="Proteomes" id="UP001237642">
    <property type="component" value="Unassembled WGS sequence"/>
</dbReference>
<reference evidence="2" key="2">
    <citation type="submission" date="2023-05" db="EMBL/GenBank/DDBJ databases">
        <authorList>
            <person name="Schelkunov M.I."/>
        </authorList>
    </citation>
    <scope>NUCLEOTIDE SEQUENCE</scope>
    <source>
        <strain evidence="2">Hsosn_3</strain>
        <tissue evidence="2">Leaf</tissue>
    </source>
</reference>
<dbReference type="AlphaFoldDB" id="A0AAD8H3R0"/>
<feature type="compositionally biased region" description="Acidic residues" evidence="1">
    <location>
        <begin position="302"/>
        <end position="318"/>
    </location>
</feature>
<dbReference type="PANTHER" id="PTHR33917:SF3">
    <property type="entry name" value="PROTEIN EXECUTER 1, CHLOROPLASTIC"/>
    <property type="match status" value="1"/>
</dbReference>
<sequence length="680" mass="75909">MALTPPRSFSSPSTLINSDANLQHPHKLTFSNPNKLNSPIKQAPLVSNRGYRASICRCNNESLDFGESEWGWESGLKEAVRNAMKKVEMFVREWKREEGESGERVEGDEEWDWERWRKHFDEVDDQERVVAMLKSQLSRAISRENYEEAAKLKVAIAAATTTDTVSKVISHLNKAIKEERYEDAAFIRDYASAGLVGWWAGVSEDVNDPYGRIIRISAEHGRYVARSYSPRQLAAARGGTPLFELFLTTSKKGAYKEQAVYLKQKEAAPQDFPILSTKSLGPTVGLDPTDPTTDRTDLITEAVEDKDDGEDGDDDDYISEGSGFGNILQDMIPGVKIKVLKVTVPDKVDTDHISKVVEQIMEAEDDEDDTDLESSDAEDDKDEDDKDKNGLAVDSGGGLIDGEEQNQLAVKFVVGGLIQKMSGTGRKDVSRVPARLEKKGRLSFRFTVDEDKKELVSGVIGRSPQNTKTMLQSQKSMDHVMLDLAKSIGRGKIPMKVLKDVGKLLTLTLSQAQNRQPLSGSTTFNRIDLPASSDPFKGVYIGAHGLYSSEVIQIKRKFGQWQEGGDTKEHQTLEFYEYIEAVKLTGDPNVPAGQVAFRAKVGKEYQLPHKGIIPEEFGVVARYKGQGRLADPGFRNPRWVDGEVVIMDGKYIKSGPVIGFVYWAPKYHFLVFFNQLRLQK</sequence>
<feature type="region of interest" description="Disordered" evidence="1">
    <location>
        <begin position="359"/>
        <end position="400"/>
    </location>
</feature>
<protein>
    <submittedName>
        <fullName evidence="2">Protein EXECUTER 1, chloroplastic</fullName>
    </submittedName>
</protein>
<evidence type="ECO:0000313" key="3">
    <source>
        <dbReference type="Proteomes" id="UP001237642"/>
    </source>
</evidence>
<dbReference type="PANTHER" id="PTHR33917">
    <property type="entry name" value="PROTEIN EXECUTER 1, CHLOROPLASTIC"/>
    <property type="match status" value="1"/>
</dbReference>
<gene>
    <name evidence="2" type="ORF">POM88_043647</name>
</gene>
<name>A0AAD8H3R0_9APIA</name>
<evidence type="ECO:0000256" key="1">
    <source>
        <dbReference type="SAM" id="MobiDB-lite"/>
    </source>
</evidence>
<reference evidence="2" key="1">
    <citation type="submission" date="2023-02" db="EMBL/GenBank/DDBJ databases">
        <title>Genome of toxic invasive species Heracleum sosnowskyi carries increased number of genes despite the absence of recent whole-genome duplications.</title>
        <authorList>
            <person name="Schelkunov M."/>
            <person name="Shtratnikova V."/>
            <person name="Makarenko M."/>
            <person name="Klepikova A."/>
            <person name="Omelchenko D."/>
            <person name="Novikova G."/>
            <person name="Obukhova E."/>
            <person name="Bogdanov V."/>
            <person name="Penin A."/>
            <person name="Logacheva M."/>
        </authorList>
    </citation>
    <scope>NUCLEOTIDE SEQUENCE</scope>
    <source>
        <strain evidence="2">Hsosn_3</strain>
        <tissue evidence="2">Leaf</tissue>
    </source>
</reference>
<feature type="compositionally biased region" description="Acidic residues" evidence="1">
    <location>
        <begin position="361"/>
        <end position="385"/>
    </location>
</feature>
<feature type="region of interest" description="Disordered" evidence="1">
    <location>
        <begin position="279"/>
        <end position="321"/>
    </location>
</feature>
<keyword evidence="3" id="KW-1185">Reference proteome</keyword>
<comment type="caution">
    <text evidence="2">The sequence shown here is derived from an EMBL/GenBank/DDBJ whole genome shotgun (WGS) entry which is preliminary data.</text>
</comment>
<dbReference type="GO" id="GO:0010343">
    <property type="term" value="P:singlet oxygen-mediated programmed cell death"/>
    <property type="evidence" value="ECO:0007669"/>
    <property type="project" value="InterPro"/>
</dbReference>
<evidence type="ECO:0000313" key="2">
    <source>
        <dbReference type="EMBL" id="KAK1359173.1"/>
    </source>
</evidence>
<accession>A0AAD8H3R0</accession>
<proteinExistence type="predicted"/>
<dbReference type="GO" id="GO:0042651">
    <property type="term" value="C:thylakoid membrane"/>
    <property type="evidence" value="ECO:0007669"/>
    <property type="project" value="TreeGrafter"/>
</dbReference>
<dbReference type="Pfam" id="PF12014">
    <property type="entry name" value="Cyclin_D1_bind"/>
    <property type="match status" value="1"/>
</dbReference>
<dbReference type="EMBL" id="JAUIZM010000010">
    <property type="protein sequence ID" value="KAK1359173.1"/>
    <property type="molecule type" value="Genomic_DNA"/>
</dbReference>
<organism evidence="2 3">
    <name type="scientific">Heracleum sosnowskyi</name>
    <dbReference type="NCBI Taxonomy" id="360622"/>
    <lineage>
        <taxon>Eukaryota</taxon>
        <taxon>Viridiplantae</taxon>
        <taxon>Streptophyta</taxon>
        <taxon>Embryophyta</taxon>
        <taxon>Tracheophyta</taxon>
        <taxon>Spermatophyta</taxon>
        <taxon>Magnoliopsida</taxon>
        <taxon>eudicotyledons</taxon>
        <taxon>Gunneridae</taxon>
        <taxon>Pentapetalae</taxon>
        <taxon>asterids</taxon>
        <taxon>campanulids</taxon>
        <taxon>Apiales</taxon>
        <taxon>Apiaceae</taxon>
        <taxon>Apioideae</taxon>
        <taxon>apioid superclade</taxon>
        <taxon>Tordylieae</taxon>
        <taxon>Tordyliinae</taxon>
        <taxon>Heracleum</taxon>
    </lineage>
</organism>